<dbReference type="AlphaFoldDB" id="A0A511XCH7"/>
<dbReference type="InterPro" id="IPR049327">
    <property type="entry name" value="TibC/BAHTCr-like_N"/>
</dbReference>
<reference evidence="4 5" key="1">
    <citation type="submission" date="2019-07" db="EMBL/GenBank/DDBJ databases">
        <title>Whole genome shotgun sequence of Acetobacter nitrogenifigens NBRC 105050.</title>
        <authorList>
            <person name="Hosoyama A."/>
            <person name="Uohara A."/>
            <person name="Ohji S."/>
            <person name="Ichikawa N."/>
        </authorList>
    </citation>
    <scope>NUCLEOTIDE SEQUENCE [LARGE SCALE GENOMIC DNA]</scope>
    <source>
        <strain evidence="4 5">NBRC 105050</strain>
    </source>
</reference>
<proteinExistence type="predicted"/>
<dbReference type="NCBIfam" id="TIGR04414">
    <property type="entry name" value="hepto_Aah_TibC"/>
    <property type="match status" value="1"/>
</dbReference>
<keyword evidence="5" id="KW-1185">Reference proteome</keyword>
<dbReference type="PANTHER" id="PTHR30160">
    <property type="entry name" value="TETRAACYLDISACCHARIDE 4'-KINASE-RELATED"/>
    <property type="match status" value="1"/>
</dbReference>
<comment type="caution">
    <text evidence="4">The sequence shown here is derived from an EMBL/GenBank/DDBJ whole genome shotgun (WGS) entry which is preliminary data.</text>
</comment>
<evidence type="ECO:0000313" key="5">
    <source>
        <dbReference type="Proteomes" id="UP000321635"/>
    </source>
</evidence>
<keyword evidence="2 4" id="KW-0808">Transferase</keyword>
<protein>
    <submittedName>
        <fullName evidence="4">Autotransporter strand-loop-strand O-heptosyltransferase</fullName>
    </submittedName>
</protein>
<dbReference type="SUPFAM" id="SSF53756">
    <property type="entry name" value="UDP-Glycosyltransferase/glycogen phosphorylase"/>
    <property type="match status" value="1"/>
</dbReference>
<sequence>MSETGALDIFKTIMDAGKGGAERAATAVAPPEPLVVTSLATTAKAERPNFPPPASIPTQYGSEGIRFDFNQGIRVLVPEGKWRVRLTDIDAEVVIFDGEGESCLFQSRKQHFLNAKIEAFKDGKMVFEHSYDARNQKVAVILPGGTVGDTIAWFPYVVHFARKHSCDVSVMLSPHMKELLEPSYKEIRFLVQDEFDNFAAEFYATYYIGLFFGDEDNSWQPADFRMVGLHKTAAYILGVPPVEEPPKLLIDDERPIAEPYVVIACQASTQCKYWNNPLGWLEVVDYLKGIGYRVICIDKDPVYGQGMHWNHIPHGVEDETGQRPLIERARWLKHAEFFVGLSSGLSWLAWAAEIPVVLISGFTHPLNEFFTPYRVFSTHVCNSCWHDIRYPFVHNDFLFCPRHAGTDRQFECTRSITSRHVIDMVDSLVLRSAMRSSDV</sequence>
<name>A0A511XCH7_9PROT</name>
<evidence type="ECO:0000259" key="3">
    <source>
        <dbReference type="Pfam" id="PF21129"/>
    </source>
</evidence>
<dbReference type="GO" id="GO:0005829">
    <property type="term" value="C:cytosol"/>
    <property type="evidence" value="ECO:0007669"/>
    <property type="project" value="TreeGrafter"/>
</dbReference>
<evidence type="ECO:0000256" key="1">
    <source>
        <dbReference type="ARBA" id="ARBA00022676"/>
    </source>
</evidence>
<dbReference type="Pfam" id="PF01075">
    <property type="entry name" value="Glyco_transf_9"/>
    <property type="match status" value="1"/>
</dbReference>
<dbReference type="GO" id="GO:0009244">
    <property type="term" value="P:lipopolysaccharide core region biosynthetic process"/>
    <property type="evidence" value="ECO:0007669"/>
    <property type="project" value="TreeGrafter"/>
</dbReference>
<feature type="domain" description="Autotransproter heptosyltransferase TibC/BAHTCr-like N-terminal" evidence="3">
    <location>
        <begin position="61"/>
        <end position="123"/>
    </location>
</feature>
<dbReference type="Proteomes" id="UP000321635">
    <property type="component" value="Unassembled WGS sequence"/>
</dbReference>
<dbReference type="InterPro" id="IPR002201">
    <property type="entry name" value="Glyco_trans_9"/>
</dbReference>
<dbReference type="OrthoDB" id="5561008at2"/>
<accession>A0A511XCH7</accession>
<evidence type="ECO:0000256" key="2">
    <source>
        <dbReference type="ARBA" id="ARBA00022679"/>
    </source>
</evidence>
<dbReference type="Gene3D" id="3.40.50.2000">
    <property type="entry name" value="Glycogen Phosphorylase B"/>
    <property type="match status" value="1"/>
</dbReference>
<evidence type="ECO:0000313" key="4">
    <source>
        <dbReference type="EMBL" id="GEN60673.1"/>
    </source>
</evidence>
<dbReference type="Pfam" id="PF21129">
    <property type="entry name" value="TibC_1st"/>
    <property type="match status" value="1"/>
</dbReference>
<keyword evidence="1" id="KW-0328">Glycosyltransferase</keyword>
<dbReference type="InterPro" id="IPR030929">
    <property type="entry name" value="Aah/TibC-like"/>
</dbReference>
<gene>
    <name evidence="4" type="ORF">ANI02nite_25570</name>
</gene>
<dbReference type="InterPro" id="IPR051199">
    <property type="entry name" value="LPS_LOS_Heptosyltrfase"/>
</dbReference>
<organism evidence="4 5">
    <name type="scientific">Acetobacter nitrogenifigens DSM 23921 = NBRC 105050</name>
    <dbReference type="NCBI Taxonomy" id="1120919"/>
    <lineage>
        <taxon>Bacteria</taxon>
        <taxon>Pseudomonadati</taxon>
        <taxon>Pseudomonadota</taxon>
        <taxon>Alphaproteobacteria</taxon>
        <taxon>Acetobacterales</taxon>
        <taxon>Acetobacteraceae</taxon>
        <taxon>Acetobacter</taxon>
    </lineage>
</organism>
<dbReference type="STRING" id="1120919.GCA_000429165_02662"/>
<dbReference type="EMBL" id="BJYF01000020">
    <property type="protein sequence ID" value="GEN60673.1"/>
    <property type="molecule type" value="Genomic_DNA"/>
</dbReference>
<dbReference type="PANTHER" id="PTHR30160:SF1">
    <property type="entry name" value="LIPOPOLYSACCHARIDE 1,2-N-ACETYLGLUCOSAMINETRANSFERASE-RELATED"/>
    <property type="match status" value="1"/>
</dbReference>
<dbReference type="RefSeq" id="WP_035376611.1">
    <property type="nucleotide sequence ID" value="NZ_AUBI01000011.1"/>
</dbReference>
<dbReference type="GO" id="GO:0008713">
    <property type="term" value="F:ADP-heptose-lipopolysaccharide heptosyltransferase activity"/>
    <property type="evidence" value="ECO:0007669"/>
    <property type="project" value="TreeGrafter"/>
</dbReference>